<dbReference type="EMBL" id="JBHSMJ010000009">
    <property type="protein sequence ID" value="MFC5448673.1"/>
    <property type="molecule type" value="Genomic_DNA"/>
</dbReference>
<evidence type="ECO:0000313" key="2">
    <source>
        <dbReference type="Proteomes" id="UP001596044"/>
    </source>
</evidence>
<gene>
    <name evidence="1" type="ORF">ACFPOG_10390</name>
</gene>
<keyword evidence="2" id="KW-1185">Reference proteome</keyword>
<reference evidence="2" key="1">
    <citation type="journal article" date="2019" name="Int. J. Syst. Evol. Microbiol.">
        <title>The Global Catalogue of Microorganisms (GCM) 10K type strain sequencing project: providing services to taxonomists for standard genome sequencing and annotation.</title>
        <authorList>
            <consortium name="The Broad Institute Genomics Platform"/>
            <consortium name="The Broad Institute Genome Sequencing Center for Infectious Disease"/>
            <person name="Wu L."/>
            <person name="Ma J."/>
        </authorList>
    </citation>
    <scope>NUCLEOTIDE SEQUENCE [LARGE SCALE GENOMIC DNA]</scope>
    <source>
        <strain evidence="2">KACC 11904</strain>
    </source>
</reference>
<dbReference type="RefSeq" id="WP_270878333.1">
    <property type="nucleotide sequence ID" value="NZ_JAQFVF010000018.1"/>
</dbReference>
<dbReference type="Proteomes" id="UP001596044">
    <property type="component" value="Unassembled WGS sequence"/>
</dbReference>
<evidence type="ECO:0000313" key="1">
    <source>
        <dbReference type="EMBL" id="MFC5448673.1"/>
    </source>
</evidence>
<comment type="caution">
    <text evidence="1">The sequence shown here is derived from an EMBL/GenBank/DDBJ whole genome shotgun (WGS) entry which is preliminary data.</text>
</comment>
<sequence length="76" mass="8260">MLVTCKQDVIITTEIGTLTAFYCDEEYLAHLDADGVIIAIDEASERHTISRSGADDAWFQAHFAIVELDGGSSVRG</sequence>
<name>A0ABW0K768_9BACL</name>
<proteinExistence type="predicted"/>
<organism evidence="1 2">
    <name type="scientific">Paenibacillus aestuarii</name>
    <dbReference type="NCBI Taxonomy" id="516965"/>
    <lineage>
        <taxon>Bacteria</taxon>
        <taxon>Bacillati</taxon>
        <taxon>Bacillota</taxon>
        <taxon>Bacilli</taxon>
        <taxon>Bacillales</taxon>
        <taxon>Paenibacillaceae</taxon>
        <taxon>Paenibacillus</taxon>
    </lineage>
</organism>
<accession>A0ABW0K768</accession>
<protein>
    <submittedName>
        <fullName evidence="1">Uncharacterized protein</fullName>
    </submittedName>
</protein>